<dbReference type="GO" id="GO:0005524">
    <property type="term" value="F:ATP binding"/>
    <property type="evidence" value="ECO:0007669"/>
    <property type="project" value="UniProtKB-KW"/>
</dbReference>
<dbReference type="InterPro" id="IPR003594">
    <property type="entry name" value="HATPase_dom"/>
</dbReference>
<dbReference type="InterPro" id="IPR050267">
    <property type="entry name" value="Anti-sigma-factor_SerPK"/>
</dbReference>
<keyword evidence="4" id="KW-0067">ATP-binding</keyword>
<dbReference type="RefSeq" id="WP_254572970.1">
    <property type="nucleotide sequence ID" value="NZ_CP098502.1"/>
</dbReference>
<feature type="domain" description="Histidine kinase/HSP90-like ATPase" evidence="3">
    <location>
        <begin position="11"/>
        <end position="113"/>
    </location>
</feature>
<proteinExistence type="predicted"/>
<accession>A0ABY5DZB8</accession>
<evidence type="ECO:0000259" key="3">
    <source>
        <dbReference type="Pfam" id="PF13581"/>
    </source>
</evidence>
<evidence type="ECO:0000313" key="5">
    <source>
        <dbReference type="Proteomes" id="UP001056035"/>
    </source>
</evidence>
<keyword evidence="1" id="KW-0418">Kinase</keyword>
<evidence type="ECO:0000256" key="1">
    <source>
        <dbReference type="ARBA" id="ARBA00022527"/>
    </source>
</evidence>
<keyword evidence="4" id="KW-0547">Nucleotide-binding</keyword>
<keyword evidence="5" id="KW-1185">Reference proteome</keyword>
<keyword evidence="1" id="KW-0808">Transferase</keyword>
<dbReference type="CDD" id="cd16936">
    <property type="entry name" value="HATPase_RsbW-like"/>
    <property type="match status" value="1"/>
</dbReference>
<dbReference type="InterPro" id="IPR036890">
    <property type="entry name" value="HATPase_C_sf"/>
</dbReference>
<dbReference type="EMBL" id="CP098502">
    <property type="protein sequence ID" value="UTI66299.1"/>
    <property type="molecule type" value="Genomic_DNA"/>
</dbReference>
<evidence type="ECO:0000256" key="2">
    <source>
        <dbReference type="SAM" id="MobiDB-lite"/>
    </source>
</evidence>
<keyword evidence="1" id="KW-0723">Serine/threonine-protein kinase</keyword>
<organism evidence="4 5">
    <name type="scientific">Paraconexibacter antarcticus</name>
    <dbReference type="NCBI Taxonomy" id="2949664"/>
    <lineage>
        <taxon>Bacteria</taxon>
        <taxon>Bacillati</taxon>
        <taxon>Actinomycetota</taxon>
        <taxon>Thermoleophilia</taxon>
        <taxon>Solirubrobacterales</taxon>
        <taxon>Paraconexibacteraceae</taxon>
        <taxon>Paraconexibacter</taxon>
    </lineage>
</organism>
<evidence type="ECO:0000313" key="4">
    <source>
        <dbReference type="EMBL" id="UTI66299.1"/>
    </source>
</evidence>
<dbReference type="SUPFAM" id="SSF55874">
    <property type="entry name" value="ATPase domain of HSP90 chaperone/DNA topoisomerase II/histidine kinase"/>
    <property type="match status" value="1"/>
</dbReference>
<dbReference type="PANTHER" id="PTHR35526:SF3">
    <property type="entry name" value="ANTI-SIGMA-F FACTOR RSBW"/>
    <property type="match status" value="1"/>
</dbReference>
<protein>
    <submittedName>
        <fullName evidence="4">ATP-binding protein</fullName>
    </submittedName>
</protein>
<feature type="region of interest" description="Disordered" evidence="2">
    <location>
        <begin position="127"/>
        <end position="149"/>
    </location>
</feature>
<dbReference type="Pfam" id="PF13581">
    <property type="entry name" value="HATPase_c_2"/>
    <property type="match status" value="1"/>
</dbReference>
<reference evidence="4 5" key="1">
    <citation type="submission" date="2022-06" db="EMBL/GenBank/DDBJ databases">
        <title>Paraconexibacter antarcticus.</title>
        <authorList>
            <person name="Kim C.S."/>
        </authorList>
    </citation>
    <scope>NUCLEOTIDE SEQUENCE [LARGE SCALE GENOMIC DNA]</scope>
    <source>
        <strain evidence="4 5">02-257</strain>
    </source>
</reference>
<gene>
    <name evidence="4" type="ORF">NBH00_08845</name>
</gene>
<dbReference type="Proteomes" id="UP001056035">
    <property type="component" value="Chromosome"/>
</dbReference>
<dbReference type="Gene3D" id="3.30.565.10">
    <property type="entry name" value="Histidine kinase-like ATPase, C-terminal domain"/>
    <property type="match status" value="1"/>
</dbReference>
<dbReference type="PANTHER" id="PTHR35526">
    <property type="entry name" value="ANTI-SIGMA-F FACTOR RSBW-RELATED"/>
    <property type="match status" value="1"/>
</dbReference>
<sequence length="149" mass="16114">MAGDPFDMEVTARPESAGTVRRALLRWAGHLPEKVRTDLVLVVNELVINAIRHGPDFGRVRISLREHDDELEVGVRDDSLPQVIAPREPDETGGRGLRIVDTLTQAWGVRHNPTLVWCLLRATEPGTGTAPADAGTSPGREPGDGADVS</sequence>
<name>A0ABY5DZB8_9ACTN</name>